<sequence>MSFRPIVSTLTSTDGETQDQMRKLPSCSTVLCFGSRQGRLVEFLSRDLDREPVVIAFLSFCHRAEEKCFDTSTNDVSLAKASGASMASIENPVRLGFANGLLVAPLVRRRMGHQHAIENEKALRKQGRRQSSATDVTGAIAPTGRRWYSATPPRRTAKFCGVSSAVFIDRRHRRSSRPRSGHCWWPYL</sequence>
<accession>A0A011N3X3</accession>
<dbReference type="AlphaFoldDB" id="A0A011N3X3"/>
<dbReference type="EMBL" id="JEMX01000109">
    <property type="protein sequence ID" value="EXI77243.1"/>
    <property type="molecule type" value="Genomic_DNA"/>
</dbReference>
<protein>
    <submittedName>
        <fullName evidence="1">Uncharacterized protein</fullName>
    </submittedName>
</protein>
<evidence type="ECO:0000313" key="2">
    <source>
        <dbReference type="Proteomes" id="UP000021816"/>
    </source>
</evidence>
<reference evidence="1 2" key="1">
    <citation type="submission" date="2014-02" db="EMBL/GenBank/DDBJ databases">
        <title>Expanding our view of genomic diversity in Candidatus Accumulibacter clades.</title>
        <authorList>
            <person name="Skennerton C.T."/>
            <person name="Barr J.J."/>
            <person name="Slater F.R."/>
            <person name="Bond P.L."/>
            <person name="Tyson G.W."/>
        </authorList>
    </citation>
    <scope>NUCLEOTIDE SEQUENCE [LARGE SCALE GENOMIC DNA]</scope>
    <source>
        <strain evidence="2">BA-92</strain>
    </source>
</reference>
<name>A0A011N3X3_9PROT</name>
<proteinExistence type="predicted"/>
<gene>
    <name evidence="1" type="ORF">AW10_03936</name>
</gene>
<comment type="caution">
    <text evidence="1">The sequence shown here is derived from an EMBL/GenBank/DDBJ whole genome shotgun (WGS) entry which is preliminary data.</text>
</comment>
<organism evidence="1 2">
    <name type="scientific">Candidatus Accumulibacter appositus</name>
    <dbReference type="NCBI Taxonomy" id="1454003"/>
    <lineage>
        <taxon>Bacteria</taxon>
        <taxon>Pseudomonadati</taxon>
        <taxon>Pseudomonadota</taxon>
        <taxon>Betaproteobacteria</taxon>
        <taxon>Candidatus Accumulibacter</taxon>
    </lineage>
</organism>
<dbReference type="STRING" id="1454003.AW10_03936"/>
<dbReference type="Proteomes" id="UP000021816">
    <property type="component" value="Unassembled WGS sequence"/>
</dbReference>
<evidence type="ECO:0000313" key="1">
    <source>
        <dbReference type="EMBL" id="EXI77243.1"/>
    </source>
</evidence>